<dbReference type="Proteomes" id="UP000571854">
    <property type="component" value="Unassembled WGS sequence"/>
</dbReference>
<evidence type="ECO:0000313" key="3">
    <source>
        <dbReference type="Proteomes" id="UP000571854"/>
    </source>
</evidence>
<protein>
    <submittedName>
        <fullName evidence="2">Uncharacterized protein</fullName>
    </submittedName>
</protein>
<dbReference type="AlphaFoldDB" id="A0A7J9NL85"/>
<dbReference type="EMBL" id="JACDUJ010000001">
    <property type="protein sequence ID" value="MBA2846193.1"/>
    <property type="molecule type" value="Genomic_DNA"/>
</dbReference>
<organism evidence="2 3">
    <name type="scientific">Methanococcus maripaludis</name>
    <name type="common">Methanococcus deltae</name>
    <dbReference type="NCBI Taxonomy" id="39152"/>
    <lineage>
        <taxon>Archaea</taxon>
        <taxon>Methanobacteriati</taxon>
        <taxon>Methanobacteriota</taxon>
        <taxon>Methanomada group</taxon>
        <taxon>Methanococci</taxon>
        <taxon>Methanococcales</taxon>
        <taxon>Methanococcaceae</taxon>
        <taxon>Methanococcus</taxon>
    </lineage>
</organism>
<feature type="transmembrane region" description="Helical" evidence="1">
    <location>
        <begin position="101"/>
        <end position="119"/>
    </location>
</feature>
<proteinExistence type="predicted"/>
<accession>A0A7J9NL85</accession>
<dbReference type="RefSeq" id="WP_181491768.1">
    <property type="nucleotide sequence ID" value="NZ_JACDUJ010000001.1"/>
</dbReference>
<keyword evidence="1" id="KW-1133">Transmembrane helix</keyword>
<comment type="caution">
    <text evidence="2">The sequence shown here is derived from an EMBL/GenBank/DDBJ whole genome shotgun (WGS) entry which is preliminary data.</text>
</comment>
<name>A0A7J9NL85_METMI</name>
<reference evidence="2 3" key="1">
    <citation type="submission" date="2020-07" db="EMBL/GenBank/DDBJ databases">
        <title>Genomic Encyclopedia of Type Strains, Phase IV (KMG-V): Genome sequencing to study the core and pangenomes of soil and plant-associated prokaryotes.</title>
        <authorList>
            <person name="Whitman W."/>
        </authorList>
    </citation>
    <scope>NUCLEOTIDE SEQUENCE [LARGE SCALE GENOMIC DNA]</scope>
    <source>
        <strain evidence="2 3">A5</strain>
    </source>
</reference>
<feature type="transmembrane region" description="Helical" evidence="1">
    <location>
        <begin position="30"/>
        <end position="55"/>
    </location>
</feature>
<gene>
    <name evidence="2" type="ORF">HNP88_000377</name>
</gene>
<feature type="transmembrane region" description="Helical" evidence="1">
    <location>
        <begin position="67"/>
        <end position="89"/>
    </location>
</feature>
<evidence type="ECO:0000256" key="1">
    <source>
        <dbReference type="SAM" id="Phobius"/>
    </source>
</evidence>
<sequence>MVKVSDFVFLLGCALAVADAGIDVVSIIPVIGPLLNSIASAVGWVSISLCCVALLLLGQSGLNGRKFIGVILVLVSLSQPACDVLLAALPGTNILGMAPKGFLYLIINLSALIMCYDGFGGPNFSYGRKYYKRY</sequence>
<keyword evidence="1" id="KW-0472">Membrane</keyword>
<evidence type="ECO:0000313" key="2">
    <source>
        <dbReference type="EMBL" id="MBA2846193.1"/>
    </source>
</evidence>
<keyword evidence="1" id="KW-0812">Transmembrane</keyword>